<feature type="chain" id="PRO_5027073355" evidence="21">
    <location>
        <begin position="28"/>
        <end position="595"/>
    </location>
</feature>
<evidence type="ECO:0000256" key="17">
    <source>
        <dbReference type="ARBA" id="ARBA00023157"/>
    </source>
</evidence>
<evidence type="ECO:0000256" key="9">
    <source>
        <dbReference type="ARBA" id="ARBA00022692"/>
    </source>
</evidence>
<dbReference type="InterPro" id="IPR036383">
    <property type="entry name" value="TSP1_rpt_sf"/>
</dbReference>
<dbReference type="GO" id="GO:0044218">
    <property type="term" value="C:other organism cell membrane"/>
    <property type="evidence" value="ECO:0007669"/>
    <property type="project" value="UniProtKB-KW"/>
</dbReference>
<keyword evidence="11" id="KW-0677">Repeat</keyword>
<dbReference type="Pfam" id="PF01823">
    <property type="entry name" value="MACPF"/>
    <property type="match status" value="1"/>
</dbReference>
<dbReference type="GeneID" id="115813139"/>
<evidence type="ECO:0000256" key="14">
    <source>
        <dbReference type="ARBA" id="ARBA00022875"/>
    </source>
</evidence>
<keyword evidence="9" id="KW-0812">Transmembrane</keyword>
<dbReference type="InterPro" id="IPR036055">
    <property type="entry name" value="LDL_receptor-like_sf"/>
</dbReference>
<dbReference type="PROSITE" id="PS51412">
    <property type="entry name" value="MACPF_2"/>
    <property type="match status" value="1"/>
</dbReference>
<dbReference type="GO" id="GO:0045087">
    <property type="term" value="P:innate immune response"/>
    <property type="evidence" value="ECO:0007669"/>
    <property type="project" value="UniProtKB-KW"/>
</dbReference>
<dbReference type="GO" id="GO:0006958">
    <property type="term" value="P:complement activation, classical pathway"/>
    <property type="evidence" value="ECO:0007669"/>
    <property type="project" value="UniProtKB-KW"/>
</dbReference>
<sequence>MKAYICAYFAIWTFFILLFGLNHQVSTKLTKDWNYAGQWSNGSLRKTRGVDTPVPIDCKLKAWSAWTPCGPCRSKSLRFQYTEKLSQFGGAACVQSQWDERLCPPGGVCVPENHCGEMVRCKETGRCIDKHLVCNGDNDCGSFSDEDECEGDTGVRDDKCNGLFPVPGATRATQGYNALTGSYVSNTLDPEYYGGPCEYVYNGEWRKLTYDAYCENLYYSDDEKYYRKPYNFLSYRFMAQAQSDGSIEQYNDAVSLLRAKQTEKSSKFGVTLGISFLEAGVSGSQESKALTNLTQHTSEGLQFVRLVSTVQTAQFKMRSSDLMLHDEFYQSLMDLPEQYDFGSYARFINQYGTHYITQGTMGGQLEYILVVNKKKMGESNINAREAGGCFGVSLGLSISDVKLTGKLDSCKKSATFDGSNTESDSYIYDKIAIVEGGNPAGTSGAQDINNAESFRKWGVSLKYNPVIIDFEMLPIYELVRMSTVAEVAGTRLPNLKTAWEEYLHEFSSCRCAPCKHGGIPVLSQTACKCLCKEGFYGLACEETARQVSSDGAWSCWGSWSSCVSGKKTRQRQCNNPAPENNGVPCQGSSEQTQHC</sequence>
<evidence type="ECO:0000256" key="6">
    <source>
        <dbReference type="ARBA" id="ARBA00022536"/>
    </source>
</evidence>
<feature type="domain" description="MACPF" evidence="22">
    <location>
        <begin position="155"/>
        <end position="510"/>
    </location>
</feature>
<keyword evidence="12" id="KW-0204">Cytolysis</keyword>
<dbReference type="Gene3D" id="4.10.400.10">
    <property type="entry name" value="Low-density Lipoprotein Receptor"/>
    <property type="match status" value="1"/>
</dbReference>
<dbReference type="SUPFAM" id="SSF57424">
    <property type="entry name" value="LDL receptor-like module"/>
    <property type="match status" value="1"/>
</dbReference>
<dbReference type="GO" id="GO:0005579">
    <property type="term" value="C:membrane attack complex"/>
    <property type="evidence" value="ECO:0007669"/>
    <property type="project" value="UniProtKB-KW"/>
</dbReference>
<protein>
    <submittedName>
        <fullName evidence="24">Complement component C8 alpha chain isoform X1</fullName>
    </submittedName>
</protein>
<keyword evidence="16" id="KW-0472">Membrane</keyword>
<dbReference type="InterPro" id="IPR020863">
    <property type="entry name" value="MACPF_CS"/>
</dbReference>
<evidence type="ECO:0000259" key="22">
    <source>
        <dbReference type="PROSITE" id="PS51412"/>
    </source>
</evidence>
<dbReference type="Pfam" id="PF00057">
    <property type="entry name" value="Ldl_recept_a"/>
    <property type="match status" value="1"/>
</dbReference>
<dbReference type="SMART" id="SM00192">
    <property type="entry name" value="LDLa"/>
    <property type="match status" value="1"/>
</dbReference>
<keyword evidence="4" id="KW-1134">Transmembrane beta strand</keyword>
<dbReference type="PROSITE" id="PS50068">
    <property type="entry name" value="LDLRA_2"/>
    <property type="match status" value="1"/>
</dbReference>
<keyword evidence="5" id="KW-0964">Secreted</keyword>
<dbReference type="InterPro" id="IPR023415">
    <property type="entry name" value="LDLR_class-A_CS"/>
</dbReference>
<dbReference type="Gene3D" id="2.20.100.10">
    <property type="entry name" value="Thrombospondin type-1 (TSP1) repeat"/>
    <property type="match status" value="1"/>
</dbReference>
<feature type="disulfide bond" evidence="20">
    <location>
        <begin position="134"/>
        <end position="149"/>
    </location>
</feature>
<dbReference type="AlphaFoldDB" id="A0A6J2VI56"/>
<keyword evidence="13" id="KW-0391">Immunity</keyword>
<dbReference type="CTD" id="731"/>
<dbReference type="PANTHER" id="PTHR45742">
    <property type="entry name" value="COMPLEMENT COMPONENT C6"/>
    <property type="match status" value="1"/>
</dbReference>
<keyword evidence="6" id="KW-0245">EGF-like domain</keyword>
<evidence type="ECO:0000256" key="3">
    <source>
        <dbReference type="ARBA" id="ARBA00009214"/>
    </source>
</evidence>
<evidence type="ECO:0000256" key="18">
    <source>
        <dbReference type="ARBA" id="ARBA00023180"/>
    </source>
</evidence>
<keyword evidence="17 20" id="KW-1015">Disulfide bond</keyword>
<keyword evidence="23" id="KW-1185">Reference proteome</keyword>
<dbReference type="PANTHER" id="PTHR45742:SF1">
    <property type="entry name" value="COMPLEMENT COMPONENT C8 ALPHA CHAIN"/>
    <property type="match status" value="1"/>
</dbReference>
<keyword evidence="14" id="KW-0180">Complement pathway</keyword>
<evidence type="ECO:0000256" key="16">
    <source>
        <dbReference type="ARBA" id="ARBA00023136"/>
    </source>
</evidence>
<keyword evidence="10 21" id="KW-0732">Signal</keyword>
<reference evidence="24" key="1">
    <citation type="submission" date="2025-08" db="UniProtKB">
        <authorList>
            <consortium name="RefSeq"/>
        </authorList>
    </citation>
    <scope>IDENTIFICATION</scope>
</reference>
<dbReference type="InterPro" id="IPR002172">
    <property type="entry name" value="LDrepeatLR_classA_rpt"/>
</dbReference>
<dbReference type="GO" id="GO:0005576">
    <property type="term" value="C:extracellular region"/>
    <property type="evidence" value="ECO:0007669"/>
    <property type="project" value="UniProtKB-SubCell"/>
</dbReference>
<evidence type="ECO:0000256" key="19">
    <source>
        <dbReference type="ARBA" id="ARBA00023298"/>
    </source>
</evidence>
<evidence type="ECO:0000256" key="20">
    <source>
        <dbReference type="PROSITE-ProRule" id="PRU00124"/>
    </source>
</evidence>
<dbReference type="PROSITE" id="PS00279">
    <property type="entry name" value="MACPF_1"/>
    <property type="match status" value="1"/>
</dbReference>
<dbReference type="OrthoDB" id="6150863at2759"/>
<feature type="signal peptide" evidence="21">
    <location>
        <begin position="1"/>
        <end position="27"/>
    </location>
</feature>
<dbReference type="GO" id="GO:0031640">
    <property type="term" value="P:killing of cells of another organism"/>
    <property type="evidence" value="ECO:0007669"/>
    <property type="project" value="UniProtKB-KW"/>
</dbReference>
<dbReference type="InterPro" id="IPR048831">
    <property type="entry name" value="C8A_B_C6_EGF-like"/>
</dbReference>
<comment type="similarity">
    <text evidence="3">Belongs to the complement C6/C7/C8/C9 family.</text>
</comment>
<dbReference type="InterPro" id="IPR000884">
    <property type="entry name" value="TSP1_rpt"/>
</dbReference>
<evidence type="ECO:0000256" key="8">
    <source>
        <dbReference type="ARBA" id="ARBA00022588"/>
    </source>
</evidence>
<evidence type="ECO:0000256" key="5">
    <source>
        <dbReference type="ARBA" id="ARBA00022525"/>
    </source>
</evidence>
<dbReference type="PROSITE" id="PS50092">
    <property type="entry name" value="TSP1"/>
    <property type="match status" value="1"/>
</dbReference>
<dbReference type="SUPFAM" id="SSF82895">
    <property type="entry name" value="TSP-1 type 1 repeat"/>
    <property type="match status" value="1"/>
</dbReference>
<dbReference type="Pfam" id="PF21195">
    <property type="entry name" value="EGF_C8A_B_C6"/>
    <property type="match status" value="1"/>
</dbReference>
<dbReference type="InterPro" id="IPR020864">
    <property type="entry name" value="MACPF"/>
</dbReference>
<dbReference type="Proteomes" id="UP000504632">
    <property type="component" value="Chromosome 5"/>
</dbReference>
<evidence type="ECO:0000256" key="11">
    <source>
        <dbReference type="ARBA" id="ARBA00022737"/>
    </source>
</evidence>
<feature type="disulfide bond" evidence="20">
    <location>
        <begin position="115"/>
        <end position="127"/>
    </location>
</feature>
<evidence type="ECO:0000313" key="24">
    <source>
        <dbReference type="RefSeq" id="XP_030631602.1"/>
    </source>
</evidence>
<keyword evidence="15" id="KW-0473">Membrane attack complex</keyword>
<dbReference type="SMART" id="SM00457">
    <property type="entry name" value="MACPF"/>
    <property type="match status" value="1"/>
</dbReference>
<dbReference type="InterPro" id="IPR001862">
    <property type="entry name" value="MAC_perforin"/>
</dbReference>
<organism evidence="23 24">
    <name type="scientific">Chanos chanos</name>
    <name type="common">Milkfish</name>
    <name type="synonym">Mugil chanos</name>
    <dbReference type="NCBI Taxonomy" id="29144"/>
    <lineage>
        <taxon>Eukaryota</taxon>
        <taxon>Metazoa</taxon>
        <taxon>Chordata</taxon>
        <taxon>Craniata</taxon>
        <taxon>Vertebrata</taxon>
        <taxon>Euteleostomi</taxon>
        <taxon>Actinopterygii</taxon>
        <taxon>Neopterygii</taxon>
        <taxon>Teleostei</taxon>
        <taxon>Ostariophysi</taxon>
        <taxon>Gonorynchiformes</taxon>
        <taxon>Chanidae</taxon>
        <taxon>Chanos</taxon>
    </lineage>
</organism>
<evidence type="ECO:0000256" key="21">
    <source>
        <dbReference type="SAM" id="SignalP"/>
    </source>
</evidence>
<accession>A0A6J2VI56</accession>
<evidence type="ECO:0000256" key="12">
    <source>
        <dbReference type="ARBA" id="ARBA00022852"/>
    </source>
</evidence>
<evidence type="ECO:0000256" key="7">
    <source>
        <dbReference type="ARBA" id="ARBA00022537"/>
    </source>
</evidence>
<comment type="caution">
    <text evidence="20">Lacks conserved residue(s) required for the propagation of feature annotation.</text>
</comment>
<evidence type="ECO:0000256" key="13">
    <source>
        <dbReference type="ARBA" id="ARBA00022859"/>
    </source>
</evidence>
<keyword evidence="8" id="KW-0399">Innate immunity</keyword>
<dbReference type="FunCoup" id="A0A6J2VI56">
    <property type="interactions" value="980"/>
</dbReference>
<dbReference type="PROSITE" id="PS01209">
    <property type="entry name" value="LDLRA_1"/>
    <property type="match status" value="1"/>
</dbReference>
<gene>
    <name evidence="24" type="primary">c8a</name>
</gene>
<dbReference type="PRINTS" id="PR01705">
    <property type="entry name" value="TSP1REPEAT"/>
</dbReference>
<comment type="subcellular location">
    <subcellularLocation>
        <location evidence="2">Secreted</location>
    </subcellularLocation>
    <subcellularLocation>
        <location evidence="1">Target cell membrane</location>
        <topology evidence="1">Multi-pass membrane protein</topology>
    </subcellularLocation>
</comment>
<proteinExistence type="inferred from homology"/>
<keyword evidence="19" id="KW-1053">Target membrane</keyword>
<dbReference type="PRINTS" id="PR00764">
    <property type="entry name" value="COMPLEMENTC9"/>
</dbReference>
<evidence type="ECO:0000256" key="10">
    <source>
        <dbReference type="ARBA" id="ARBA00022729"/>
    </source>
</evidence>
<name>A0A6J2VI56_CHACN</name>
<evidence type="ECO:0000256" key="4">
    <source>
        <dbReference type="ARBA" id="ARBA00022452"/>
    </source>
</evidence>
<dbReference type="InParanoid" id="A0A6J2VI56"/>
<dbReference type="CDD" id="cd00112">
    <property type="entry name" value="LDLa"/>
    <property type="match status" value="1"/>
</dbReference>
<keyword evidence="7" id="KW-1052">Target cell membrane</keyword>
<evidence type="ECO:0000256" key="1">
    <source>
        <dbReference type="ARBA" id="ARBA00004276"/>
    </source>
</evidence>
<evidence type="ECO:0000313" key="23">
    <source>
        <dbReference type="Proteomes" id="UP000504632"/>
    </source>
</evidence>
<evidence type="ECO:0000256" key="15">
    <source>
        <dbReference type="ARBA" id="ARBA00023058"/>
    </source>
</evidence>
<keyword evidence="18" id="KW-0325">Glycoprotein</keyword>
<dbReference type="RefSeq" id="XP_030631602.1">
    <property type="nucleotide sequence ID" value="XM_030775742.1"/>
</dbReference>
<evidence type="ECO:0000256" key="2">
    <source>
        <dbReference type="ARBA" id="ARBA00004613"/>
    </source>
</evidence>